<dbReference type="CDD" id="cd01949">
    <property type="entry name" value="GGDEF"/>
    <property type="match status" value="1"/>
</dbReference>
<dbReference type="InterPro" id="IPR029787">
    <property type="entry name" value="Nucleotide_cyclase"/>
</dbReference>
<protein>
    <recommendedName>
        <fullName evidence="2">diguanylate cyclase</fullName>
        <ecNumber evidence="2">2.7.7.65</ecNumber>
    </recommendedName>
</protein>
<dbReference type="Proteomes" id="UP000094165">
    <property type="component" value="Unassembled WGS sequence"/>
</dbReference>
<evidence type="ECO:0000256" key="1">
    <source>
        <dbReference type="ARBA" id="ARBA00001946"/>
    </source>
</evidence>
<dbReference type="InterPro" id="IPR000160">
    <property type="entry name" value="GGDEF_dom"/>
</dbReference>
<evidence type="ECO:0000256" key="3">
    <source>
        <dbReference type="ARBA" id="ARBA00034247"/>
    </source>
</evidence>
<evidence type="ECO:0000259" key="4">
    <source>
        <dbReference type="PROSITE" id="PS50887"/>
    </source>
</evidence>
<dbReference type="InterPro" id="IPR011990">
    <property type="entry name" value="TPR-like_helical_dom_sf"/>
</dbReference>
<comment type="cofactor">
    <cofactor evidence="1">
        <name>Mg(2+)</name>
        <dbReference type="ChEBI" id="CHEBI:18420"/>
    </cofactor>
</comment>
<dbReference type="EC" id="2.7.7.65" evidence="2"/>
<proteinExistence type="predicted"/>
<feature type="domain" description="GGDEF" evidence="4">
    <location>
        <begin position="396"/>
        <end position="528"/>
    </location>
</feature>
<dbReference type="InterPro" id="IPR050469">
    <property type="entry name" value="Diguanylate_Cyclase"/>
</dbReference>
<dbReference type="RefSeq" id="WP_017054377.1">
    <property type="nucleotide sequence ID" value="NZ_AJYW02000290.1"/>
</dbReference>
<accession>A0A1E5CNG4</accession>
<evidence type="ECO:0000313" key="6">
    <source>
        <dbReference type="Proteomes" id="UP000094165"/>
    </source>
</evidence>
<dbReference type="SMART" id="SM00267">
    <property type="entry name" value="GGDEF"/>
    <property type="match status" value="1"/>
</dbReference>
<dbReference type="PROSITE" id="PS50887">
    <property type="entry name" value="GGDEF"/>
    <property type="match status" value="1"/>
</dbReference>
<dbReference type="FunFam" id="3.30.70.270:FF:000001">
    <property type="entry name" value="Diguanylate cyclase domain protein"/>
    <property type="match status" value="1"/>
</dbReference>
<dbReference type="Pfam" id="PF00990">
    <property type="entry name" value="GGDEF"/>
    <property type="match status" value="1"/>
</dbReference>
<keyword evidence="6" id="KW-1185">Reference proteome</keyword>
<dbReference type="SUPFAM" id="SSF55073">
    <property type="entry name" value="Nucleotide cyclase"/>
    <property type="match status" value="1"/>
</dbReference>
<dbReference type="GO" id="GO:0043709">
    <property type="term" value="P:cell adhesion involved in single-species biofilm formation"/>
    <property type="evidence" value="ECO:0007669"/>
    <property type="project" value="TreeGrafter"/>
</dbReference>
<sequence>METLLNKISDAGLDPSSVSGENAIIFWEHICKHIATTDKERAHCYLISAEYRAKLKQHSTSIDELRRALNLLNIPEDVDDILTIKASLSERLMDIGDYTSALSEYISISNIAVEHGFIDDYVASILGMGNLCDAYGDHSRALRYYQKIDSIDHAISSRSLRLRYKLHIVACYIDLKRINAANDLLLECEELSILVSDKILAGQIRLYQAKICRQKKQYHDALLALSKVQYSISSASSSWLSLMIRLELALCLNCIDGKQQLATIVLNTTHKRIKIQSSSAVVKKFYDTLSHISASQNEYQEALEYEKKGYRIESDLMKHIPISELGATQLRRLSRFELQLKLILSEQENRELKETTENQKNAVAQLQQDVFTDPLTNLHNRRWLDVKLKDLLLHDTTFSLMVVDIDHFKSINDELSHLVGDKAIVSVSNELSSYFRFSGASCVRFGGEEFLVILENVNMQQAEMHAENYRERIFQYGWHEILGERGLTVSIGITSHREGENTQRTFYRADKALYRAKANGRNQVCLEE</sequence>
<gene>
    <name evidence="5" type="ORF">A130_01050</name>
</gene>
<dbReference type="GO" id="GO:0052621">
    <property type="term" value="F:diguanylate cyclase activity"/>
    <property type="evidence" value="ECO:0007669"/>
    <property type="project" value="UniProtKB-EC"/>
</dbReference>
<dbReference type="GO" id="GO:0005886">
    <property type="term" value="C:plasma membrane"/>
    <property type="evidence" value="ECO:0007669"/>
    <property type="project" value="TreeGrafter"/>
</dbReference>
<dbReference type="Gene3D" id="3.30.70.270">
    <property type="match status" value="1"/>
</dbReference>
<dbReference type="SUPFAM" id="SSF48452">
    <property type="entry name" value="TPR-like"/>
    <property type="match status" value="1"/>
</dbReference>
<dbReference type="EMBL" id="AJYW02000290">
    <property type="protein sequence ID" value="OEE71474.1"/>
    <property type="molecule type" value="Genomic_DNA"/>
</dbReference>
<dbReference type="Gene3D" id="1.25.40.10">
    <property type="entry name" value="Tetratricopeptide repeat domain"/>
    <property type="match status" value="1"/>
</dbReference>
<evidence type="ECO:0000256" key="2">
    <source>
        <dbReference type="ARBA" id="ARBA00012528"/>
    </source>
</evidence>
<reference evidence="5 6" key="1">
    <citation type="journal article" date="2012" name="Science">
        <title>Ecological populations of bacteria act as socially cohesive units of antibiotic production and resistance.</title>
        <authorList>
            <person name="Cordero O.X."/>
            <person name="Wildschutte H."/>
            <person name="Kirkup B."/>
            <person name="Proehl S."/>
            <person name="Ngo L."/>
            <person name="Hussain F."/>
            <person name="Le Roux F."/>
            <person name="Mincer T."/>
            <person name="Polz M.F."/>
        </authorList>
    </citation>
    <scope>NUCLEOTIDE SEQUENCE [LARGE SCALE GENOMIC DNA]</scope>
    <source>
        <strain evidence="5 6">FF-238</strain>
    </source>
</reference>
<comment type="catalytic activity">
    <reaction evidence="3">
        <text>2 GTP = 3',3'-c-di-GMP + 2 diphosphate</text>
        <dbReference type="Rhea" id="RHEA:24898"/>
        <dbReference type="ChEBI" id="CHEBI:33019"/>
        <dbReference type="ChEBI" id="CHEBI:37565"/>
        <dbReference type="ChEBI" id="CHEBI:58805"/>
        <dbReference type="EC" id="2.7.7.65"/>
    </reaction>
</comment>
<dbReference type="AlphaFoldDB" id="A0A1E5CNG4"/>
<dbReference type="PANTHER" id="PTHR45138:SF9">
    <property type="entry name" value="DIGUANYLATE CYCLASE DGCM-RELATED"/>
    <property type="match status" value="1"/>
</dbReference>
<dbReference type="GO" id="GO:1902201">
    <property type="term" value="P:negative regulation of bacterial-type flagellum-dependent cell motility"/>
    <property type="evidence" value="ECO:0007669"/>
    <property type="project" value="TreeGrafter"/>
</dbReference>
<evidence type="ECO:0000313" key="5">
    <source>
        <dbReference type="EMBL" id="OEE71474.1"/>
    </source>
</evidence>
<dbReference type="InterPro" id="IPR043128">
    <property type="entry name" value="Rev_trsase/Diguanyl_cyclase"/>
</dbReference>
<dbReference type="NCBIfam" id="TIGR00254">
    <property type="entry name" value="GGDEF"/>
    <property type="match status" value="1"/>
</dbReference>
<organism evidence="5 6">
    <name type="scientific">Vibrio genomosp. F6 str. FF-238</name>
    <dbReference type="NCBI Taxonomy" id="1191298"/>
    <lineage>
        <taxon>Bacteria</taxon>
        <taxon>Pseudomonadati</taxon>
        <taxon>Pseudomonadota</taxon>
        <taxon>Gammaproteobacteria</taxon>
        <taxon>Vibrionales</taxon>
        <taxon>Vibrionaceae</taxon>
        <taxon>Vibrio</taxon>
    </lineage>
</organism>
<dbReference type="PANTHER" id="PTHR45138">
    <property type="entry name" value="REGULATORY COMPONENTS OF SENSORY TRANSDUCTION SYSTEM"/>
    <property type="match status" value="1"/>
</dbReference>
<name>A0A1E5CNG4_9VIBR</name>
<comment type="caution">
    <text evidence="5">The sequence shown here is derived from an EMBL/GenBank/DDBJ whole genome shotgun (WGS) entry which is preliminary data.</text>
</comment>